<protein>
    <submittedName>
        <fullName evidence="2">Uncharacterized protein</fullName>
    </submittedName>
</protein>
<accession>A0A2G5UQQ8</accession>
<reference evidence="3" key="1">
    <citation type="submission" date="2017-10" db="EMBL/GenBank/DDBJ databases">
        <title>Rapid genome shrinkage in a self-fertile nematode reveals novel sperm competition proteins.</title>
        <authorList>
            <person name="Yin D."/>
            <person name="Schwarz E.M."/>
            <person name="Thomas C.G."/>
            <person name="Felde R.L."/>
            <person name="Korf I.F."/>
            <person name="Cutter A.D."/>
            <person name="Schartner C.M."/>
            <person name="Ralston E.J."/>
            <person name="Meyer B.J."/>
            <person name="Haag E.S."/>
        </authorList>
    </citation>
    <scope>NUCLEOTIDE SEQUENCE [LARGE SCALE GENOMIC DNA]</scope>
    <source>
        <strain evidence="3">JU1422</strain>
    </source>
</reference>
<feature type="compositionally biased region" description="Basic residues" evidence="1">
    <location>
        <begin position="361"/>
        <end position="388"/>
    </location>
</feature>
<evidence type="ECO:0000313" key="3">
    <source>
        <dbReference type="Proteomes" id="UP000230233"/>
    </source>
</evidence>
<keyword evidence="3" id="KW-1185">Reference proteome</keyword>
<gene>
    <name evidence="2" type="primary">Cnig_chr_III.g9154</name>
    <name evidence="2" type="ORF">B9Z55_009154</name>
</gene>
<dbReference type="Proteomes" id="UP000230233">
    <property type="component" value="Chromosome III"/>
</dbReference>
<name>A0A2G5UQQ8_9PELO</name>
<dbReference type="OrthoDB" id="5900676at2759"/>
<feature type="region of interest" description="Disordered" evidence="1">
    <location>
        <begin position="1"/>
        <end position="95"/>
    </location>
</feature>
<evidence type="ECO:0000256" key="1">
    <source>
        <dbReference type="SAM" id="MobiDB-lite"/>
    </source>
</evidence>
<proteinExistence type="predicted"/>
<sequence>MSENQQPNENGNLIDFQDDESNYSEILQEEQEDEEHPPVAPSTPVITIDDESAPIVTTKAVAGSSKTAEVAPTTSTPTSGTRRKKESVATEVPAKKPRLEQEEMIKLINKRIKTIEKDIEYGKKGYHLMQKIEKNLEDLQTTFKNELLKHGAGIHADIKKGFEENRGSHQRAGQEIHATKRKVDGLVADSLIVKTDLTKIQVLVEDSRQLWLKKMTENPKPDYYPSTVAPQEGTSTYWGTPSYNDVIRETEAIHGNVAPTVNQYPPRQYCAFCGGYSHQSEDCEKKSCWRVRRMMIANKSKCFACLQKHQEEEICTKDGVPCEICSSLYPQEPAKALHHPALCEHRELLGTPIEAPYRAARSSRGRVPRGGRGGRGRGRGRGSHHGKQ</sequence>
<comment type="caution">
    <text evidence="2">The sequence shown here is derived from an EMBL/GenBank/DDBJ whole genome shotgun (WGS) entry which is preliminary data.</text>
</comment>
<organism evidence="2 3">
    <name type="scientific">Caenorhabditis nigoni</name>
    <dbReference type="NCBI Taxonomy" id="1611254"/>
    <lineage>
        <taxon>Eukaryota</taxon>
        <taxon>Metazoa</taxon>
        <taxon>Ecdysozoa</taxon>
        <taxon>Nematoda</taxon>
        <taxon>Chromadorea</taxon>
        <taxon>Rhabditida</taxon>
        <taxon>Rhabditina</taxon>
        <taxon>Rhabditomorpha</taxon>
        <taxon>Rhabditoidea</taxon>
        <taxon>Rhabditidae</taxon>
        <taxon>Peloderinae</taxon>
        <taxon>Caenorhabditis</taxon>
    </lineage>
</organism>
<evidence type="ECO:0000313" key="2">
    <source>
        <dbReference type="EMBL" id="PIC41892.1"/>
    </source>
</evidence>
<feature type="compositionally biased region" description="Polar residues" evidence="1">
    <location>
        <begin position="1"/>
        <end position="11"/>
    </location>
</feature>
<dbReference type="EMBL" id="PDUG01000003">
    <property type="protein sequence ID" value="PIC41892.1"/>
    <property type="molecule type" value="Genomic_DNA"/>
</dbReference>
<dbReference type="AlphaFoldDB" id="A0A2G5UQQ8"/>
<feature type="compositionally biased region" description="Acidic residues" evidence="1">
    <location>
        <begin position="16"/>
        <end position="35"/>
    </location>
</feature>
<feature type="region of interest" description="Disordered" evidence="1">
    <location>
        <begin position="355"/>
        <end position="388"/>
    </location>
</feature>